<feature type="compositionally biased region" description="Basic and acidic residues" evidence="1">
    <location>
        <begin position="683"/>
        <end position="709"/>
    </location>
</feature>
<protein>
    <submittedName>
        <fullName evidence="2">Uncharacterized protein</fullName>
    </submittedName>
</protein>
<feature type="region of interest" description="Disordered" evidence="1">
    <location>
        <begin position="573"/>
        <end position="595"/>
    </location>
</feature>
<evidence type="ECO:0000256" key="1">
    <source>
        <dbReference type="SAM" id="MobiDB-lite"/>
    </source>
</evidence>
<gene>
    <name evidence="2" type="ORF">DSM5745_04844</name>
</gene>
<feature type="region of interest" description="Disordered" evidence="1">
    <location>
        <begin position="629"/>
        <end position="746"/>
    </location>
</feature>
<evidence type="ECO:0000313" key="3">
    <source>
        <dbReference type="Proteomes" id="UP000256690"/>
    </source>
</evidence>
<feature type="compositionally biased region" description="Basic and acidic residues" evidence="1">
    <location>
        <begin position="641"/>
        <end position="653"/>
    </location>
</feature>
<dbReference type="Proteomes" id="UP000256690">
    <property type="component" value="Unassembled WGS sequence"/>
</dbReference>
<name>A0A3D8S4R6_9EURO</name>
<dbReference type="EMBL" id="PVWQ01000005">
    <property type="protein sequence ID" value="RDW81287.1"/>
    <property type="molecule type" value="Genomic_DNA"/>
</dbReference>
<organism evidence="2 3">
    <name type="scientific">Aspergillus mulundensis</name>
    <dbReference type="NCBI Taxonomy" id="1810919"/>
    <lineage>
        <taxon>Eukaryota</taxon>
        <taxon>Fungi</taxon>
        <taxon>Dikarya</taxon>
        <taxon>Ascomycota</taxon>
        <taxon>Pezizomycotina</taxon>
        <taxon>Eurotiomycetes</taxon>
        <taxon>Eurotiomycetidae</taxon>
        <taxon>Eurotiales</taxon>
        <taxon>Aspergillaceae</taxon>
        <taxon>Aspergillus</taxon>
        <taxon>Aspergillus subgen. Nidulantes</taxon>
    </lineage>
</organism>
<evidence type="ECO:0000313" key="2">
    <source>
        <dbReference type="EMBL" id="RDW81287.1"/>
    </source>
</evidence>
<dbReference type="RefSeq" id="XP_026604340.1">
    <property type="nucleotide sequence ID" value="XM_026746860.1"/>
</dbReference>
<feature type="compositionally biased region" description="Basic and acidic residues" evidence="1">
    <location>
        <begin position="585"/>
        <end position="595"/>
    </location>
</feature>
<accession>A0A3D8S4R6</accession>
<keyword evidence="3" id="KW-1185">Reference proteome</keyword>
<reference evidence="2 3" key="1">
    <citation type="journal article" date="2018" name="IMA Fungus">
        <title>IMA Genome-F 9: Draft genome sequence of Annulohypoxylon stygium, Aspergillus mulundensis, Berkeleyomyces basicola (syn. Thielaviopsis basicola), Ceratocystis smalleyi, two Cercospora beticola strains, Coleophoma cylindrospora, Fusarium fracticaudum, Phialophora cf. hyalina, and Morchella septimelata.</title>
        <authorList>
            <person name="Wingfield B.D."/>
            <person name="Bills G.F."/>
            <person name="Dong Y."/>
            <person name="Huang W."/>
            <person name="Nel W.J."/>
            <person name="Swalarsk-Parry B.S."/>
            <person name="Vaghefi N."/>
            <person name="Wilken P.M."/>
            <person name="An Z."/>
            <person name="de Beer Z.W."/>
            <person name="De Vos L."/>
            <person name="Chen L."/>
            <person name="Duong T.A."/>
            <person name="Gao Y."/>
            <person name="Hammerbacher A."/>
            <person name="Kikkert J.R."/>
            <person name="Li Y."/>
            <person name="Li H."/>
            <person name="Li K."/>
            <person name="Li Q."/>
            <person name="Liu X."/>
            <person name="Ma X."/>
            <person name="Naidoo K."/>
            <person name="Pethybridge S.J."/>
            <person name="Sun J."/>
            <person name="Steenkamp E.T."/>
            <person name="van der Nest M.A."/>
            <person name="van Wyk S."/>
            <person name="Wingfield M.J."/>
            <person name="Xiong C."/>
            <person name="Yue Q."/>
            <person name="Zhang X."/>
        </authorList>
    </citation>
    <scope>NUCLEOTIDE SEQUENCE [LARGE SCALE GENOMIC DNA]</scope>
    <source>
        <strain evidence="2 3">DSM 5745</strain>
    </source>
</reference>
<dbReference type="AlphaFoldDB" id="A0A3D8S4R6"/>
<sequence length="746" mass="84633">MPSIEWSRVNETDPSPYDQVFVMSQGFINNNFKLMYPRPVAWERKDREAVNTNQASGQWIEQAKVEAPYVSIHVEERNPAYQILFTLPFQQGRLHLRTSRPGAPDSYHVFNMKRWKLVFKTRIASKVLSRDDPKYAVYKSSVGFRDTVFELAQLYLDASDVGAGSGFDASKSDFDGRTLDADTLYNLNLFAREWLNTADDRKVNVIGLSLTSQKTSSPRNWVGTFAPAVIDYAPYPWIDPRRPTVETDGQDQNALAIMTFTDNSRRGYASLSSRGVFTDGDAAFCMNQDLFWRRYLLPVLQEVNQKTEVFPQKTPPPHQARIANVQPKYVLGKHPNHARATDSYFSWKQQTTNGRTHWTWKGNKHKVQSVSNQHQPRWLFSQEATSSTDLSFAAGGKEIHLKGTIAYKIVYFIHQSVTEWHLPLTLEAVRSGGLQVQTQSPTVTSKTVKVGPARSYNDTVQPILNSYKQRIKKMLSTQLRPISQKLGSSLAELHKLFLPGEGVFRFGTPLFNKRGDVLVDLQYSNVHAPTGRYVVNRLQVPRDPSDETSDAAQVEEQDLAAQFEHIALRSENYPEDRSGEEDDHEHEHDHEHAHESDTLIDVDHPGEHHYHGTGEDHDWDHVQHTERPWQEGDSEFEDDEHSPTKPDKGRTTSDDFDDEVPPSKPDKGRTTSDDFDDEVAPSKPDKGRTTSDDFDDEHSPIKPRPDKGPGRTTSDDFDDDYPPRRPGYGNTTSDDFGGPPPLALDG</sequence>
<proteinExistence type="predicted"/>
<dbReference type="GeneID" id="38115214"/>
<feature type="region of interest" description="Disordered" evidence="1">
    <location>
        <begin position="601"/>
        <end position="620"/>
    </location>
</feature>
<comment type="caution">
    <text evidence="2">The sequence shown here is derived from an EMBL/GenBank/DDBJ whole genome shotgun (WGS) entry which is preliminary data.</text>
</comment>
<dbReference type="OrthoDB" id="5429442at2759"/>